<reference evidence="1 2" key="1">
    <citation type="journal article" date="2013" name="Int. J. Syst. Evol. Microbiol.">
        <title>Kordia antarctica sp. nov., isolated from Antarctic seawater.</title>
        <authorList>
            <person name="Baek K."/>
            <person name="Choi A."/>
            <person name="Kang I."/>
            <person name="Lee K."/>
            <person name="Cho J.C."/>
        </authorList>
    </citation>
    <scope>NUCLEOTIDE SEQUENCE [LARGE SCALE GENOMIC DNA]</scope>
    <source>
        <strain evidence="1 2">IMCC3317</strain>
    </source>
</reference>
<dbReference type="EMBL" id="CP019288">
    <property type="protein sequence ID" value="QHI37024.1"/>
    <property type="molecule type" value="Genomic_DNA"/>
</dbReference>
<evidence type="ECO:0008006" key="3">
    <source>
        <dbReference type="Google" id="ProtNLM"/>
    </source>
</evidence>
<dbReference type="AlphaFoldDB" id="A0A7L4ZM63"/>
<sequence length="113" mass="12976">MCVNNDAHNFYKQYIMNWKIQKLLDGETIISKEPGNSMLPLLKSKQPVKLQPISWEDCEVGDIVFCKVRSNVFTHLVKGKNEKRGLQIGNNRGRINGWTKNVYGKVIEILPMS</sequence>
<organism evidence="1 2">
    <name type="scientific">Kordia antarctica</name>
    <dbReference type="NCBI Taxonomy" id="1218801"/>
    <lineage>
        <taxon>Bacteria</taxon>
        <taxon>Pseudomonadati</taxon>
        <taxon>Bacteroidota</taxon>
        <taxon>Flavobacteriia</taxon>
        <taxon>Flavobacteriales</taxon>
        <taxon>Flavobacteriaceae</taxon>
        <taxon>Kordia</taxon>
    </lineage>
</organism>
<proteinExistence type="predicted"/>
<accession>A0A7L4ZM63</accession>
<dbReference type="Proteomes" id="UP000464657">
    <property type="component" value="Chromosome"/>
</dbReference>
<evidence type="ECO:0000313" key="2">
    <source>
        <dbReference type="Proteomes" id="UP000464657"/>
    </source>
</evidence>
<evidence type="ECO:0000313" key="1">
    <source>
        <dbReference type="EMBL" id="QHI37024.1"/>
    </source>
</evidence>
<protein>
    <recommendedName>
        <fullName evidence="3">Phage repressor protein</fullName>
    </recommendedName>
</protein>
<name>A0A7L4ZM63_9FLAO</name>
<dbReference type="KEGG" id="kan:IMCC3317_23960"/>
<gene>
    <name evidence="1" type="ORF">IMCC3317_23960</name>
</gene>
<keyword evidence="2" id="KW-1185">Reference proteome</keyword>